<dbReference type="RefSeq" id="WP_157589369.1">
    <property type="nucleotide sequence ID" value="NZ_WPIN01000016.1"/>
</dbReference>
<comment type="similarity">
    <text evidence="1">Belongs to the site-specific recombinase resolvase family.</text>
</comment>
<comment type="caution">
    <text evidence="3">The sequence shown here is derived from an EMBL/GenBank/DDBJ whole genome shotgun (WGS) entry which is preliminary data.</text>
</comment>
<name>A0A7K1SLA5_9BACT</name>
<sequence>MQQGVILVRYYKREWDYPRQLNDLRMLARRQALQITTEIVEKIGQLHPLRESDGLNQLLRLSREQTVQQVLVWEVTRLGRSTDEIRSIITELTTLGVNIYIHNLRIDTLVNGQFSPAARLLVMVLDELTHMELSKLRERLSICKKRDRPSSTEHDADQQPVSPAYLTKYPAVVLNLRAGISLRKTARLCHVSINTVRKVNDCLFRQLY</sequence>
<dbReference type="SUPFAM" id="SSF53041">
    <property type="entry name" value="Resolvase-like"/>
    <property type="match status" value="1"/>
</dbReference>
<evidence type="ECO:0000256" key="1">
    <source>
        <dbReference type="ARBA" id="ARBA00009913"/>
    </source>
</evidence>
<organism evidence="3 4">
    <name type="scientific">Spirosoma arboris</name>
    <dbReference type="NCBI Taxonomy" id="2682092"/>
    <lineage>
        <taxon>Bacteria</taxon>
        <taxon>Pseudomonadati</taxon>
        <taxon>Bacteroidota</taxon>
        <taxon>Cytophagia</taxon>
        <taxon>Cytophagales</taxon>
        <taxon>Cytophagaceae</taxon>
        <taxon>Spirosoma</taxon>
    </lineage>
</organism>
<evidence type="ECO:0000313" key="3">
    <source>
        <dbReference type="EMBL" id="MVM34554.1"/>
    </source>
</evidence>
<dbReference type="PANTHER" id="PTHR30461:SF26">
    <property type="entry name" value="RESOLVASE HOMOLOG YNEB"/>
    <property type="match status" value="1"/>
</dbReference>
<dbReference type="InterPro" id="IPR050639">
    <property type="entry name" value="SSR_resolvase"/>
</dbReference>
<dbReference type="InterPro" id="IPR036162">
    <property type="entry name" value="Resolvase-like_N_sf"/>
</dbReference>
<dbReference type="AlphaFoldDB" id="A0A7K1SLA5"/>
<reference evidence="3 4" key="1">
    <citation type="submission" date="2019-12" db="EMBL/GenBank/DDBJ databases">
        <title>Spirosoma sp. HMF4905 genome sequencing and assembly.</title>
        <authorList>
            <person name="Kang H."/>
            <person name="Cha I."/>
            <person name="Kim H."/>
            <person name="Joh K."/>
        </authorList>
    </citation>
    <scope>NUCLEOTIDE SEQUENCE [LARGE SCALE GENOMIC DNA]</scope>
    <source>
        <strain evidence="3 4">HMF4905</strain>
    </source>
</reference>
<dbReference type="SMART" id="SM00857">
    <property type="entry name" value="Resolvase"/>
    <property type="match status" value="1"/>
</dbReference>
<dbReference type="GO" id="GO:0000150">
    <property type="term" value="F:DNA strand exchange activity"/>
    <property type="evidence" value="ECO:0007669"/>
    <property type="project" value="InterPro"/>
</dbReference>
<dbReference type="Proteomes" id="UP000436006">
    <property type="component" value="Unassembled WGS sequence"/>
</dbReference>
<feature type="domain" description="Resolvase/invertase-type recombinase catalytic" evidence="2">
    <location>
        <begin position="3"/>
        <end position="151"/>
    </location>
</feature>
<dbReference type="PANTHER" id="PTHR30461">
    <property type="entry name" value="DNA-INVERTASE FROM LAMBDOID PROPHAGE"/>
    <property type="match status" value="1"/>
</dbReference>
<evidence type="ECO:0000313" key="4">
    <source>
        <dbReference type="Proteomes" id="UP000436006"/>
    </source>
</evidence>
<dbReference type="GO" id="GO:0003677">
    <property type="term" value="F:DNA binding"/>
    <property type="evidence" value="ECO:0007669"/>
    <property type="project" value="InterPro"/>
</dbReference>
<dbReference type="Pfam" id="PF00239">
    <property type="entry name" value="Resolvase"/>
    <property type="match status" value="1"/>
</dbReference>
<accession>A0A7K1SLA5</accession>
<evidence type="ECO:0000259" key="2">
    <source>
        <dbReference type="PROSITE" id="PS51736"/>
    </source>
</evidence>
<keyword evidence="4" id="KW-1185">Reference proteome</keyword>
<dbReference type="EMBL" id="WPIN01000016">
    <property type="protein sequence ID" value="MVM34554.1"/>
    <property type="molecule type" value="Genomic_DNA"/>
</dbReference>
<dbReference type="Gene3D" id="3.40.50.1390">
    <property type="entry name" value="Resolvase, N-terminal catalytic domain"/>
    <property type="match status" value="1"/>
</dbReference>
<dbReference type="PROSITE" id="PS51736">
    <property type="entry name" value="RECOMBINASES_3"/>
    <property type="match status" value="1"/>
</dbReference>
<dbReference type="InterPro" id="IPR006119">
    <property type="entry name" value="Resolv_N"/>
</dbReference>
<proteinExistence type="inferred from homology"/>
<protein>
    <recommendedName>
        <fullName evidence="2">Resolvase/invertase-type recombinase catalytic domain-containing protein</fullName>
    </recommendedName>
</protein>
<gene>
    <name evidence="3" type="ORF">GO755_31285</name>
</gene>